<dbReference type="InterPro" id="IPR036374">
    <property type="entry name" value="OxRdtase_Mopterin-bd_sf"/>
</dbReference>
<dbReference type="EMBL" id="AP012057">
    <property type="protein sequence ID" value="BAN01941.1"/>
    <property type="molecule type" value="Genomic_DNA"/>
</dbReference>
<dbReference type="AlphaFoldDB" id="A0A6C7E5Y8"/>
<keyword evidence="1" id="KW-1133">Transmembrane helix</keyword>
<accession>A0A6C7E5Y8</accession>
<dbReference type="OrthoDB" id="5241952at2"/>
<proteinExistence type="predicted"/>
<organism evidence="3 4">
    <name type="scientific">Ilumatobacter coccineus (strain NBRC 103263 / KCTC 29153 / YM16-304)</name>
    <dbReference type="NCBI Taxonomy" id="1313172"/>
    <lineage>
        <taxon>Bacteria</taxon>
        <taxon>Bacillati</taxon>
        <taxon>Actinomycetota</taxon>
        <taxon>Acidimicrobiia</taxon>
        <taxon>Acidimicrobiales</taxon>
        <taxon>Ilumatobacteraceae</taxon>
        <taxon>Ilumatobacter</taxon>
    </lineage>
</organism>
<sequence length="277" mass="31289">MTSDRERHLRELTDDGEIIDRAEYTKRSRRAFLSFGALGVGAYLGFRTIQNRPEERGIPDVLRSGLDVNAAVWSKLERDGARARTFAISDREALRVNGDHGLEDGSGDYIEIPDDEAAAWEINLTGTDGSDLAPIPLASIKSDFEVHDMVWEHKCIEGWANIVHWTGVRFSDVLERYAPEQASAEWMVLRTPRQRTPTVRRDYSSAIENYTMLHAQTLLAWQLNGVDLTAAHGAPIRIVTPLKYGIKQLKRIGSIEFTNDTPTDYWTDRGYDLHAGF</sequence>
<feature type="transmembrane region" description="Helical" evidence="1">
    <location>
        <begin position="31"/>
        <end position="49"/>
    </location>
</feature>
<evidence type="ECO:0000313" key="4">
    <source>
        <dbReference type="Proteomes" id="UP000011863"/>
    </source>
</evidence>
<dbReference type="Proteomes" id="UP000011863">
    <property type="component" value="Chromosome"/>
</dbReference>
<evidence type="ECO:0000259" key="2">
    <source>
        <dbReference type="Pfam" id="PF00174"/>
    </source>
</evidence>
<keyword evidence="1" id="KW-0472">Membrane</keyword>
<dbReference type="PANTHER" id="PTHR43032">
    <property type="entry name" value="PROTEIN-METHIONINE-SULFOXIDE REDUCTASE"/>
    <property type="match status" value="1"/>
</dbReference>
<name>A0A6C7E5Y8_ILUCY</name>
<protein>
    <submittedName>
        <fullName evidence="3">Putative oxidoreductase</fullName>
    </submittedName>
</protein>
<keyword evidence="1" id="KW-0812">Transmembrane</keyword>
<reference evidence="3 4" key="1">
    <citation type="journal article" date="2013" name="Int. J. Syst. Evol. Microbiol.">
        <title>Ilumatobacter nonamiense sp. nov. and Ilumatobacter coccineum sp. nov., isolated from seashore sand.</title>
        <authorList>
            <person name="Matsumoto A."/>
            <person name="Kasai H."/>
            <person name="Matsuo Y."/>
            <person name="Shizuri Y."/>
            <person name="Ichikawa N."/>
            <person name="Fujita N."/>
            <person name="Omura S."/>
            <person name="Takahashi Y."/>
        </authorList>
    </citation>
    <scope>NUCLEOTIDE SEQUENCE [LARGE SCALE GENOMIC DNA]</scope>
    <source>
        <strain evidence="4">NBRC 103263 / KCTC 29153 / YM16-304</strain>
    </source>
</reference>
<evidence type="ECO:0000313" key="3">
    <source>
        <dbReference type="EMBL" id="BAN01941.1"/>
    </source>
</evidence>
<dbReference type="SUPFAM" id="SSF56524">
    <property type="entry name" value="Oxidoreductase molybdopterin-binding domain"/>
    <property type="match status" value="1"/>
</dbReference>
<dbReference type="RefSeq" id="WP_015441188.1">
    <property type="nucleotide sequence ID" value="NC_020520.1"/>
</dbReference>
<keyword evidence="4" id="KW-1185">Reference proteome</keyword>
<evidence type="ECO:0000256" key="1">
    <source>
        <dbReference type="SAM" id="Phobius"/>
    </source>
</evidence>
<feature type="domain" description="Oxidoreductase molybdopterin-binding" evidence="2">
    <location>
        <begin position="111"/>
        <end position="266"/>
    </location>
</feature>
<dbReference type="InterPro" id="IPR000572">
    <property type="entry name" value="OxRdtase_Mopterin-bd_dom"/>
</dbReference>
<dbReference type="Gene3D" id="3.90.420.10">
    <property type="entry name" value="Oxidoreductase, molybdopterin-binding domain"/>
    <property type="match status" value="1"/>
</dbReference>
<gene>
    <name evidence="3" type="ORF">YM304_16270</name>
</gene>
<dbReference type="Pfam" id="PF00174">
    <property type="entry name" value="Oxidored_molyb"/>
    <property type="match status" value="1"/>
</dbReference>
<dbReference type="KEGG" id="aym:YM304_16270"/>